<evidence type="ECO:0000313" key="4">
    <source>
        <dbReference type="Proteomes" id="UP000198406"/>
    </source>
</evidence>
<feature type="compositionally biased region" description="Low complexity" evidence="2">
    <location>
        <begin position="113"/>
        <end position="132"/>
    </location>
</feature>
<evidence type="ECO:0000256" key="2">
    <source>
        <dbReference type="SAM" id="MobiDB-lite"/>
    </source>
</evidence>
<feature type="coiled-coil region" evidence="1">
    <location>
        <begin position="543"/>
        <end position="661"/>
    </location>
</feature>
<dbReference type="Proteomes" id="UP000198406">
    <property type="component" value="Unassembled WGS sequence"/>
</dbReference>
<feature type="region of interest" description="Disordered" evidence="2">
    <location>
        <begin position="374"/>
        <end position="405"/>
    </location>
</feature>
<feature type="region of interest" description="Disordered" evidence="2">
    <location>
        <begin position="814"/>
        <end position="833"/>
    </location>
</feature>
<keyword evidence="1" id="KW-0175">Coiled coil</keyword>
<evidence type="ECO:0000256" key="1">
    <source>
        <dbReference type="SAM" id="Coils"/>
    </source>
</evidence>
<keyword evidence="4" id="KW-1185">Reference proteome</keyword>
<feature type="region of interest" description="Disordered" evidence="2">
    <location>
        <begin position="1"/>
        <end position="29"/>
    </location>
</feature>
<dbReference type="AlphaFoldDB" id="A0A1Z5JUY2"/>
<comment type="caution">
    <text evidence="3">The sequence shown here is derived from an EMBL/GenBank/DDBJ whole genome shotgun (WGS) entry which is preliminary data.</text>
</comment>
<feature type="compositionally biased region" description="Low complexity" evidence="2">
    <location>
        <begin position="1"/>
        <end position="18"/>
    </location>
</feature>
<dbReference type="EMBL" id="BDSP01000119">
    <property type="protein sequence ID" value="GAX17652.1"/>
    <property type="molecule type" value="Genomic_DNA"/>
</dbReference>
<protein>
    <submittedName>
        <fullName evidence="3">Uncharacterized protein</fullName>
    </submittedName>
</protein>
<accession>A0A1Z5JUY2</accession>
<reference evidence="3 4" key="1">
    <citation type="journal article" date="2015" name="Plant Cell">
        <title>Oil accumulation by the oleaginous diatom Fistulifera solaris as revealed by the genome and transcriptome.</title>
        <authorList>
            <person name="Tanaka T."/>
            <person name="Maeda Y."/>
            <person name="Veluchamy A."/>
            <person name="Tanaka M."/>
            <person name="Abida H."/>
            <person name="Marechal E."/>
            <person name="Bowler C."/>
            <person name="Muto M."/>
            <person name="Sunaga Y."/>
            <person name="Tanaka M."/>
            <person name="Yoshino T."/>
            <person name="Taniguchi T."/>
            <person name="Fukuda Y."/>
            <person name="Nemoto M."/>
            <person name="Matsumoto M."/>
            <person name="Wong P.S."/>
            <person name="Aburatani S."/>
            <person name="Fujibuchi W."/>
        </authorList>
    </citation>
    <scope>NUCLEOTIDE SEQUENCE [LARGE SCALE GENOMIC DNA]</scope>
    <source>
        <strain evidence="3 4">JPCC DA0580</strain>
    </source>
</reference>
<gene>
    <name evidence="3" type="ORF">FisN_UnNu086</name>
</gene>
<feature type="compositionally biased region" description="Basic residues" evidence="2">
    <location>
        <begin position="814"/>
        <end position="825"/>
    </location>
</feature>
<evidence type="ECO:0000313" key="3">
    <source>
        <dbReference type="EMBL" id="GAX17652.1"/>
    </source>
</evidence>
<sequence length="849" mass="96801">MKKSSSATRSASTKQASALSLRSRSDGLPEPILNELLRDIEQAGGFTKDLSREPRFKLGNLIKSKSRLYGVDEKRKRQVENKIQKWRLLSIEDYQSVLEKAGIRPSTDRDNSDTSPDSPSSQSSSSSSDQDTLIALESSPARRKTSSLPRSFAKATENMASLLFDDVVEIEVDVFQNRLYPESILGIATPFVHMTRKKGVAKAFDLRLPVLDPNDIGKYSARLAPDGMSISLTIPTAPAYFYMNPDIMADVERDEDKYGQATDMYFDEAMAMTQTFATKLRETPVLQTRTVQLNLNHKCCVFDDRFGSSDGQSKIHGSELTAIQHVLPTKFKKMKWTVIYVMWRVQIDDSFEKTSTPAKKDKLDELAERMKRMMKIHNTSKDPKQKKRSASRKSGGEETTGQLLGEQEALFAEETLKSNAEREQELDLELSDEEDLSYYHRASIRSYKRIDPPSTLDVAASMASNTQDLKEEDDHLRHLLKQQEQAKSGLFTKLEEVQCQDKDVHLKRDQILKSLQQVEHDRIKLEQYSVESTESLRLDQAHLQAVEEQIRVKEQEKMLLERLVTLSNQKKREKAEHLRVLTEDVNALEIKKANKQGELQLLNAQLTDKQGAVLLLEDSVNYNERELHNQKNRVLEQNERLKGLEMQLKQGREKLQQLHAHAAGQQHAVLKLEEKAMLDEYEWNVSSTRFNELRCNRDALEIKQGWISERLRLLQSQLADEQQAILRLESAVDHDMQQFERASNRMLQLEMAPVDDDGLVENSGTLLLMENEAAPDRGNSPDSSVSMETTNFVQDEPRIKSGPVTVKTKVKLKLDRRKPAHRAKNGTRPANVLFVFPKLSPDEPVEEVD</sequence>
<dbReference type="InParanoid" id="A0A1Z5JUY2"/>
<organism evidence="3 4">
    <name type="scientific">Fistulifera solaris</name>
    <name type="common">Oleaginous diatom</name>
    <dbReference type="NCBI Taxonomy" id="1519565"/>
    <lineage>
        <taxon>Eukaryota</taxon>
        <taxon>Sar</taxon>
        <taxon>Stramenopiles</taxon>
        <taxon>Ochrophyta</taxon>
        <taxon>Bacillariophyta</taxon>
        <taxon>Bacillariophyceae</taxon>
        <taxon>Bacillariophycidae</taxon>
        <taxon>Naviculales</taxon>
        <taxon>Naviculaceae</taxon>
        <taxon>Fistulifera</taxon>
    </lineage>
</organism>
<proteinExistence type="predicted"/>
<name>A0A1Z5JUY2_FISSO</name>
<feature type="region of interest" description="Disordered" evidence="2">
    <location>
        <begin position="100"/>
        <end position="132"/>
    </location>
</feature>